<evidence type="ECO:0000313" key="1">
    <source>
        <dbReference type="EMBL" id="MEQ2216728.1"/>
    </source>
</evidence>
<sequence>MSLFDLSKKSVSLMISGRVLLSLSLRRSKSVCSQILNVVKELQVWKLHSTFTNICNKVETFKPPVHQFRPQ</sequence>
<keyword evidence="2" id="KW-1185">Reference proteome</keyword>
<organism evidence="1 2">
    <name type="scientific">Xenoophorus captivus</name>
    <dbReference type="NCBI Taxonomy" id="1517983"/>
    <lineage>
        <taxon>Eukaryota</taxon>
        <taxon>Metazoa</taxon>
        <taxon>Chordata</taxon>
        <taxon>Craniata</taxon>
        <taxon>Vertebrata</taxon>
        <taxon>Euteleostomi</taxon>
        <taxon>Actinopterygii</taxon>
        <taxon>Neopterygii</taxon>
        <taxon>Teleostei</taxon>
        <taxon>Neoteleostei</taxon>
        <taxon>Acanthomorphata</taxon>
        <taxon>Ovalentaria</taxon>
        <taxon>Atherinomorphae</taxon>
        <taxon>Cyprinodontiformes</taxon>
        <taxon>Goodeidae</taxon>
        <taxon>Xenoophorus</taxon>
    </lineage>
</organism>
<feature type="non-terminal residue" evidence="1">
    <location>
        <position position="71"/>
    </location>
</feature>
<gene>
    <name evidence="1" type="ORF">XENOCAPTIV_021407</name>
</gene>
<name>A0ABV0SAQ7_9TELE</name>
<comment type="caution">
    <text evidence="1">The sequence shown here is derived from an EMBL/GenBank/DDBJ whole genome shotgun (WGS) entry which is preliminary data.</text>
</comment>
<proteinExistence type="predicted"/>
<reference evidence="1 2" key="1">
    <citation type="submission" date="2021-06" db="EMBL/GenBank/DDBJ databases">
        <authorList>
            <person name="Palmer J.M."/>
        </authorList>
    </citation>
    <scope>NUCLEOTIDE SEQUENCE [LARGE SCALE GENOMIC DNA]</scope>
    <source>
        <strain evidence="1 2">XC_2019</strain>
        <tissue evidence="1">Muscle</tissue>
    </source>
</reference>
<dbReference type="Proteomes" id="UP001434883">
    <property type="component" value="Unassembled WGS sequence"/>
</dbReference>
<evidence type="ECO:0000313" key="2">
    <source>
        <dbReference type="Proteomes" id="UP001434883"/>
    </source>
</evidence>
<accession>A0ABV0SAQ7</accession>
<protein>
    <submittedName>
        <fullName evidence="1">Uncharacterized protein</fullName>
    </submittedName>
</protein>
<dbReference type="EMBL" id="JAHRIN010071896">
    <property type="protein sequence ID" value="MEQ2216728.1"/>
    <property type="molecule type" value="Genomic_DNA"/>
</dbReference>